<comment type="caution">
    <text evidence="2">The sequence shown here is derived from an EMBL/GenBank/DDBJ whole genome shotgun (WGS) entry which is preliminary data.</text>
</comment>
<dbReference type="InterPro" id="IPR036928">
    <property type="entry name" value="AS_sf"/>
</dbReference>
<dbReference type="InterPro" id="IPR023631">
    <property type="entry name" value="Amidase_dom"/>
</dbReference>
<dbReference type="SUPFAM" id="SSF75304">
    <property type="entry name" value="Amidase signature (AS) enzymes"/>
    <property type="match status" value="1"/>
</dbReference>
<dbReference type="EMBL" id="BARU01023637">
    <property type="protein sequence ID" value="GAH55433.1"/>
    <property type="molecule type" value="Genomic_DNA"/>
</dbReference>
<organism evidence="2">
    <name type="scientific">marine sediment metagenome</name>
    <dbReference type="NCBI Taxonomy" id="412755"/>
    <lineage>
        <taxon>unclassified sequences</taxon>
        <taxon>metagenomes</taxon>
        <taxon>ecological metagenomes</taxon>
    </lineage>
</organism>
<sequence>YALSAGYYDAYYLKAQKVRTLIRREFDRAFEKFDALITPTSPTVPFKIGEKVDDPLQMYLSDVCTLPINIAGLPAVSVPAGFADGLPIGMQIIGKPFSEETLLKIAYAYEQATDWHKRKPNI</sequence>
<name>X1ICW7_9ZZZZ</name>
<dbReference type="PANTHER" id="PTHR11895">
    <property type="entry name" value="TRANSAMIDASE"/>
    <property type="match status" value="1"/>
</dbReference>
<dbReference type="InterPro" id="IPR000120">
    <property type="entry name" value="Amidase"/>
</dbReference>
<proteinExistence type="predicted"/>
<feature type="domain" description="Amidase" evidence="1">
    <location>
        <begin position="1"/>
        <end position="103"/>
    </location>
</feature>
<evidence type="ECO:0000259" key="1">
    <source>
        <dbReference type="Pfam" id="PF01425"/>
    </source>
</evidence>
<feature type="non-terminal residue" evidence="2">
    <location>
        <position position="1"/>
    </location>
</feature>
<dbReference type="Gene3D" id="3.90.1300.10">
    <property type="entry name" value="Amidase signature (AS) domain"/>
    <property type="match status" value="1"/>
</dbReference>
<dbReference type="Pfam" id="PF01425">
    <property type="entry name" value="Amidase"/>
    <property type="match status" value="1"/>
</dbReference>
<dbReference type="GO" id="GO:0003824">
    <property type="term" value="F:catalytic activity"/>
    <property type="evidence" value="ECO:0007669"/>
    <property type="project" value="InterPro"/>
</dbReference>
<gene>
    <name evidence="2" type="ORF">S03H2_38335</name>
</gene>
<dbReference type="AlphaFoldDB" id="X1ICW7"/>
<dbReference type="PANTHER" id="PTHR11895:SF151">
    <property type="entry name" value="GLUTAMYL-TRNA(GLN) AMIDOTRANSFERASE SUBUNIT A"/>
    <property type="match status" value="1"/>
</dbReference>
<evidence type="ECO:0000313" key="2">
    <source>
        <dbReference type="EMBL" id="GAH55433.1"/>
    </source>
</evidence>
<protein>
    <recommendedName>
        <fullName evidence="1">Amidase domain-containing protein</fullName>
    </recommendedName>
</protein>
<reference evidence="2" key="1">
    <citation type="journal article" date="2014" name="Front. Microbiol.">
        <title>High frequency of phylogenetically diverse reductive dehalogenase-homologous genes in deep subseafloor sedimentary metagenomes.</title>
        <authorList>
            <person name="Kawai M."/>
            <person name="Futagami T."/>
            <person name="Toyoda A."/>
            <person name="Takaki Y."/>
            <person name="Nishi S."/>
            <person name="Hori S."/>
            <person name="Arai W."/>
            <person name="Tsubouchi T."/>
            <person name="Morono Y."/>
            <person name="Uchiyama I."/>
            <person name="Ito T."/>
            <person name="Fujiyama A."/>
            <person name="Inagaki F."/>
            <person name="Takami H."/>
        </authorList>
    </citation>
    <scope>NUCLEOTIDE SEQUENCE</scope>
    <source>
        <strain evidence="2">Expedition CK06-06</strain>
    </source>
</reference>
<accession>X1ICW7</accession>